<reference evidence="2" key="2">
    <citation type="journal article" date="2018" name="Mol. Plant Microbe Interact.">
        <title>Genome sequence resources for the wheat stripe rust pathogen (Puccinia striiformis f. sp. tritici) and the barley stripe rust pathogen (Puccinia striiformis f. sp. hordei).</title>
        <authorList>
            <person name="Xia C."/>
            <person name="Wang M."/>
            <person name="Yin C."/>
            <person name="Cornejo O.E."/>
            <person name="Hulbert S.H."/>
            <person name="Chen X."/>
        </authorList>
    </citation>
    <scope>NUCLEOTIDE SEQUENCE [LARGE SCALE GENOMIC DNA]</scope>
    <source>
        <strain evidence="2">93-210</strain>
    </source>
</reference>
<feature type="non-terminal residue" evidence="1">
    <location>
        <position position="1"/>
    </location>
</feature>
<reference evidence="1 2" key="3">
    <citation type="journal article" date="2022" name="Microbiol. Spectr.">
        <title>Folding features and dynamics of 3D genome architecture in plant fungal pathogens.</title>
        <authorList>
            <person name="Xia C."/>
        </authorList>
    </citation>
    <scope>NUCLEOTIDE SEQUENCE [LARGE SCALE GENOMIC DNA]</scope>
    <source>
        <strain evidence="1 2">93-210</strain>
    </source>
</reference>
<name>A0ACC0DNM3_9BASI</name>
<accession>A0ACC0DNM3</accession>
<comment type="caution">
    <text evidence="1">The sequence shown here is derived from an EMBL/GenBank/DDBJ whole genome shotgun (WGS) entry which is preliminary data.</text>
</comment>
<dbReference type="EMBL" id="CM045882">
    <property type="protein sequence ID" value="KAI7935824.1"/>
    <property type="molecule type" value="Genomic_DNA"/>
</dbReference>
<evidence type="ECO:0000313" key="1">
    <source>
        <dbReference type="EMBL" id="KAI7935824.1"/>
    </source>
</evidence>
<dbReference type="Proteomes" id="UP001060170">
    <property type="component" value="Chromosome 18"/>
</dbReference>
<sequence length="155" mass="17964">VLCSDKSGDRIRRFPPNPQPKKRSNYPRRVRTPGTTPTQTQASTWRASTSGSKEPKMTVTRMIYNSIMKRNSTYVSTIFAGSFIFSIGFDTITSRWWEQHNKQKLWSTVRDNVSITPYSLDLLSSLIWTRRMTLTSPTLSSWIPNYNSHHEYSSH</sequence>
<protein>
    <submittedName>
        <fullName evidence="1">Uncharacterized protein</fullName>
    </submittedName>
</protein>
<organism evidence="1 2">
    <name type="scientific">Puccinia striiformis f. sp. tritici</name>
    <dbReference type="NCBI Taxonomy" id="168172"/>
    <lineage>
        <taxon>Eukaryota</taxon>
        <taxon>Fungi</taxon>
        <taxon>Dikarya</taxon>
        <taxon>Basidiomycota</taxon>
        <taxon>Pucciniomycotina</taxon>
        <taxon>Pucciniomycetes</taxon>
        <taxon>Pucciniales</taxon>
        <taxon>Pucciniaceae</taxon>
        <taxon>Puccinia</taxon>
    </lineage>
</organism>
<proteinExistence type="predicted"/>
<evidence type="ECO:0000313" key="2">
    <source>
        <dbReference type="Proteomes" id="UP001060170"/>
    </source>
</evidence>
<gene>
    <name evidence="1" type="ORF">MJO28_016695</name>
</gene>
<reference evidence="2" key="1">
    <citation type="journal article" date="2018" name="BMC Genomics">
        <title>Genomic insights into host adaptation between the wheat stripe rust pathogen (Puccinia striiformis f. sp. tritici) and the barley stripe rust pathogen (Puccinia striiformis f. sp. hordei).</title>
        <authorList>
            <person name="Xia C."/>
            <person name="Wang M."/>
            <person name="Yin C."/>
            <person name="Cornejo O.E."/>
            <person name="Hulbert S.H."/>
            <person name="Chen X."/>
        </authorList>
    </citation>
    <scope>NUCLEOTIDE SEQUENCE [LARGE SCALE GENOMIC DNA]</scope>
    <source>
        <strain evidence="2">93-210</strain>
    </source>
</reference>
<keyword evidence="2" id="KW-1185">Reference proteome</keyword>